<sequence>MAGYRLDRLSILLVEDSEFIRNLLFSVLRSMEVGHIHTARDGAEAIEFLKSRARLGMPGQGPVDLIISDLIMPNMDGAMLLRWVRRHEESPDRFMPFIMISGAVDRDRVAAIRDLGVSEFLAKPFTVRAIATHLQAAIENPRPFIYTQDYFGPDRRRTDQPISGEDQRSPDKSKIAVVYTARSLRSAPADARAWMFRLPNRLKDKVLAFGGSTAGGIDPELLKAAEMQVKQMADDYADWVRSYVTQLQASHKQAVEDPPKAFLQLGEMNQVAHELRGQGATFGYPLITTFGRSLHEYTTLERDVTDVSPELLELIKAHIDGIRAVMAEKVKGDGGAIGKELVRMLNLAVKKYKGG</sequence>
<comment type="caution">
    <text evidence="7">The sequence shown here is derived from an EMBL/GenBank/DDBJ whole genome shotgun (WGS) entry which is preliminary data.</text>
</comment>
<dbReference type="InterPro" id="IPR036641">
    <property type="entry name" value="HPT_dom_sf"/>
</dbReference>
<dbReference type="PANTHER" id="PTHR43228">
    <property type="entry name" value="TWO-COMPONENT RESPONSE REGULATOR"/>
    <property type="match status" value="1"/>
</dbReference>
<proteinExistence type="predicted"/>
<dbReference type="InterPro" id="IPR008207">
    <property type="entry name" value="Sig_transdc_His_kin_Hpt_dom"/>
</dbReference>
<keyword evidence="1" id="KW-0902">Two-component regulatory system</keyword>
<dbReference type="InterPro" id="IPR052048">
    <property type="entry name" value="ST_Response_Regulator"/>
</dbReference>
<evidence type="ECO:0000256" key="4">
    <source>
        <dbReference type="SAM" id="MobiDB-lite"/>
    </source>
</evidence>
<feature type="modified residue" description="4-aspartylphosphate" evidence="3">
    <location>
        <position position="69"/>
    </location>
</feature>
<evidence type="ECO:0000256" key="3">
    <source>
        <dbReference type="PROSITE-ProRule" id="PRU00169"/>
    </source>
</evidence>
<accession>A0A154W8G3</accession>
<feature type="compositionally biased region" description="Basic and acidic residues" evidence="4">
    <location>
        <begin position="152"/>
        <end position="173"/>
    </location>
</feature>
<name>A0A154W8G3_9PROT</name>
<dbReference type="PROSITE" id="PS50110">
    <property type="entry name" value="RESPONSE_REGULATORY"/>
    <property type="match status" value="1"/>
</dbReference>
<evidence type="ECO:0000256" key="1">
    <source>
        <dbReference type="ARBA" id="ARBA00023012"/>
    </source>
</evidence>
<dbReference type="InterPro" id="IPR011006">
    <property type="entry name" value="CheY-like_superfamily"/>
</dbReference>
<organism evidence="7 8">
    <name type="scientific">Oceanibaculum pacificum</name>
    <dbReference type="NCBI Taxonomy" id="580166"/>
    <lineage>
        <taxon>Bacteria</taxon>
        <taxon>Pseudomonadati</taxon>
        <taxon>Pseudomonadota</taxon>
        <taxon>Alphaproteobacteria</taxon>
        <taxon>Rhodospirillales</taxon>
        <taxon>Oceanibaculaceae</taxon>
        <taxon>Oceanibaculum</taxon>
    </lineage>
</organism>
<feature type="domain" description="HPt" evidence="6">
    <location>
        <begin position="225"/>
        <end position="329"/>
    </location>
</feature>
<evidence type="ECO:0000256" key="2">
    <source>
        <dbReference type="PROSITE-ProRule" id="PRU00110"/>
    </source>
</evidence>
<protein>
    <recommendedName>
        <fullName evidence="9">Response regulatory domain-containing protein</fullName>
    </recommendedName>
</protein>
<dbReference type="OrthoDB" id="9786548at2"/>
<dbReference type="EMBL" id="LPXN01000094">
    <property type="protein sequence ID" value="KZD09824.1"/>
    <property type="molecule type" value="Genomic_DNA"/>
</dbReference>
<feature type="domain" description="Response regulatory" evidence="5">
    <location>
        <begin position="10"/>
        <end position="138"/>
    </location>
</feature>
<keyword evidence="3" id="KW-0597">Phosphoprotein</keyword>
<evidence type="ECO:0000313" key="7">
    <source>
        <dbReference type="EMBL" id="KZD09824.1"/>
    </source>
</evidence>
<dbReference type="SMART" id="SM00448">
    <property type="entry name" value="REC"/>
    <property type="match status" value="1"/>
</dbReference>
<dbReference type="RefSeq" id="WP_067554244.1">
    <property type="nucleotide sequence ID" value="NZ_LPXN01000094.1"/>
</dbReference>
<dbReference type="STRING" id="580166.AUP43_01195"/>
<dbReference type="Pfam" id="PF00072">
    <property type="entry name" value="Response_reg"/>
    <property type="match status" value="1"/>
</dbReference>
<dbReference type="GO" id="GO:0000160">
    <property type="term" value="P:phosphorelay signal transduction system"/>
    <property type="evidence" value="ECO:0007669"/>
    <property type="project" value="UniProtKB-KW"/>
</dbReference>
<gene>
    <name evidence="7" type="ORF">AUP43_01195</name>
</gene>
<feature type="region of interest" description="Disordered" evidence="4">
    <location>
        <begin position="149"/>
        <end position="173"/>
    </location>
</feature>
<keyword evidence="8" id="KW-1185">Reference proteome</keyword>
<evidence type="ECO:0000259" key="6">
    <source>
        <dbReference type="PROSITE" id="PS50894"/>
    </source>
</evidence>
<evidence type="ECO:0000313" key="8">
    <source>
        <dbReference type="Proteomes" id="UP000076400"/>
    </source>
</evidence>
<reference evidence="7 8" key="1">
    <citation type="submission" date="2015-12" db="EMBL/GenBank/DDBJ databases">
        <title>Genome sequence of Oceanibaculum pacificum MCCC 1A02656.</title>
        <authorList>
            <person name="Lu L."/>
            <person name="Lai Q."/>
            <person name="Shao Z."/>
            <person name="Qian P."/>
        </authorList>
    </citation>
    <scope>NUCLEOTIDE SEQUENCE [LARGE SCALE GENOMIC DNA]</scope>
    <source>
        <strain evidence="7 8">MCCC 1A02656</strain>
    </source>
</reference>
<dbReference type="SUPFAM" id="SSF52172">
    <property type="entry name" value="CheY-like"/>
    <property type="match status" value="1"/>
</dbReference>
<dbReference type="GO" id="GO:0004672">
    <property type="term" value="F:protein kinase activity"/>
    <property type="evidence" value="ECO:0007669"/>
    <property type="project" value="UniProtKB-ARBA"/>
</dbReference>
<dbReference type="AlphaFoldDB" id="A0A154W8G3"/>
<feature type="modified residue" description="Phosphohistidine" evidence="2">
    <location>
        <position position="273"/>
    </location>
</feature>
<dbReference type="PANTHER" id="PTHR43228:SF1">
    <property type="entry name" value="TWO-COMPONENT RESPONSE REGULATOR ARR22"/>
    <property type="match status" value="1"/>
</dbReference>
<evidence type="ECO:0008006" key="9">
    <source>
        <dbReference type="Google" id="ProtNLM"/>
    </source>
</evidence>
<dbReference type="InterPro" id="IPR001789">
    <property type="entry name" value="Sig_transdc_resp-reg_receiver"/>
</dbReference>
<dbReference type="Proteomes" id="UP000076400">
    <property type="component" value="Unassembled WGS sequence"/>
</dbReference>
<dbReference type="Gene3D" id="3.40.50.2300">
    <property type="match status" value="1"/>
</dbReference>
<evidence type="ECO:0000259" key="5">
    <source>
        <dbReference type="PROSITE" id="PS50110"/>
    </source>
</evidence>
<dbReference type="SUPFAM" id="SSF47226">
    <property type="entry name" value="Histidine-containing phosphotransfer domain, HPT domain"/>
    <property type="match status" value="1"/>
</dbReference>
<dbReference type="PROSITE" id="PS50894">
    <property type="entry name" value="HPT"/>
    <property type="match status" value="1"/>
</dbReference>